<protein>
    <submittedName>
        <fullName evidence="2">Sugar ABC transporter permease</fullName>
    </submittedName>
</protein>
<dbReference type="EMBL" id="LNJQ01000001">
    <property type="protein sequence ID" value="KWZ44861.1"/>
    <property type="molecule type" value="Genomic_DNA"/>
</dbReference>
<dbReference type="RefSeq" id="WP_038744839.1">
    <property type="nucleotide sequence ID" value="NZ_LNJQ01000001.1"/>
</dbReference>
<accession>A0ABR5TIZ6</accession>
<sequence length="89" mass="9860">MSIRVGTDNLTTVRRELHRVLGSALDIYTAVIDNKTGQACLELELASTRVQDAMSSIMRILPEAEFGKIRRSARDPASRAPTARMRTSD</sequence>
<evidence type="ECO:0000313" key="2">
    <source>
        <dbReference type="EMBL" id="KWZ44861.1"/>
    </source>
</evidence>
<gene>
    <name evidence="2" type="ORF">WS72_11995</name>
</gene>
<evidence type="ECO:0000313" key="3">
    <source>
        <dbReference type="Proteomes" id="UP000070255"/>
    </source>
</evidence>
<name>A0ABR5TIZ6_9BURK</name>
<keyword evidence="3" id="KW-1185">Reference proteome</keyword>
<dbReference type="Proteomes" id="UP000070255">
    <property type="component" value="Unassembled WGS sequence"/>
</dbReference>
<feature type="compositionally biased region" description="Low complexity" evidence="1">
    <location>
        <begin position="78"/>
        <end position="89"/>
    </location>
</feature>
<reference evidence="2 3" key="1">
    <citation type="submission" date="2015-11" db="EMBL/GenBank/DDBJ databases">
        <authorList>
            <person name="Sahl J."/>
            <person name="Wagner D."/>
            <person name="Keim P."/>
        </authorList>
    </citation>
    <scope>NUCLEOTIDE SEQUENCE [LARGE SCALE GENOMIC DNA]</scope>
    <source>
        <strain evidence="2 3">BDU18</strain>
    </source>
</reference>
<organism evidence="2 3">
    <name type="scientific">Burkholderia savannae</name>
    <dbReference type="NCBI Taxonomy" id="1637837"/>
    <lineage>
        <taxon>Bacteria</taxon>
        <taxon>Pseudomonadati</taxon>
        <taxon>Pseudomonadota</taxon>
        <taxon>Betaproteobacteria</taxon>
        <taxon>Burkholderiales</taxon>
        <taxon>Burkholderiaceae</taxon>
        <taxon>Burkholderia</taxon>
        <taxon>pseudomallei group</taxon>
    </lineage>
</organism>
<evidence type="ECO:0000256" key="1">
    <source>
        <dbReference type="SAM" id="MobiDB-lite"/>
    </source>
</evidence>
<comment type="caution">
    <text evidence="2">The sequence shown here is derived from an EMBL/GenBank/DDBJ whole genome shotgun (WGS) entry which is preliminary data.</text>
</comment>
<feature type="region of interest" description="Disordered" evidence="1">
    <location>
        <begin position="70"/>
        <end position="89"/>
    </location>
</feature>
<proteinExistence type="predicted"/>